<dbReference type="AlphaFoldDB" id="A0A7R9LPS5"/>
<dbReference type="Pfam" id="PF08005">
    <property type="entry name" value="PHR"/>
    <property type="match status" value="2"/>
</dbReference>
<gene>
    <name evidence="2" type="ORF">OSB1V03_LOCUS20273</name>
</gene>
<protein>
    <recommendedName>
        <fullName evidence="1">PHR domain-containing protein</fullName>
    </recommendedName>
</protein>
<evidence type="ECO:0000259" key="1">
    <source>
        <dbReference type="Pfam" id="PF08005"/>
    </source>
</evidence>
<evidence type="ECO:0000313" key="2">
    <source>
        <dbReference type="EMBL" id="CAD7644939.1"/>
    </source>
</evidence>
<dbReference type="InterPro" id="IPR012983">
    <property type="entry name" value="PHR"/>
</dbReference>
<organism evidence="2">
    <name type="scientific">Medioppia subpectinata</name>
    <dbReference type="NCBI Taxonomy" id="1979941"/>
    <lineage>
        <taxon>Eukaryota</taxon>
        <taxon>Metazoa</taxon>
        <taxon>Ecdysozoa</taxon>
        <taxon>Arthropoda</taxon>
        <taxon>Chelicerata</taxon>
        <taxon>Arachnida</taxon>
        <taxon>Acari</taxon>
        <taxon>Acariformes</taxon>
        <taxon>Sarcoptiformes</taxon>
        <taxon>Oribatida</taxon>
        <taxon>Brachypylina</taxon>
        <taxon>Oppioidea</taxon>
        <taxon>Oppiidae</taxon>
        <taxon>Medioppia</taxon>
    </lineage>
</organism>
<dbReference type="OrthoDB" id="636773at2759"/>
<dbReference type="EMBL" id="CAJPIZ010032747">
    <property type="protein sequence ID" value="CAG2120326.1"/>
    <property type="molecule type" value="Genomic_DNA"/>
</dbReference>
<feature type="domain" description="PHR" evidence="1">
    <location>
        <begin position="152"/>
        <end position="279"/>
    </location>
</feature>
<reference evidence="2" key="1">
    <citation type="submission" date="2020-11" db="EMBL/GenBank/DDBJ databases">
        <authorList>
            <person name="Tran Van P."/>
        </authorList>
    </citation>
    <scope>NUCLEOTIDE SEQUENCE</scope>
</reference>
<keyword evidence="3" id="KW-1185">Reference proteome</keyword>
<accession>A0A7R9LPS5</accession>
<feature type="domain" description="PHR" evidence="1">
    <location>
        <begin position="94"/>
        <end position="141"/>
    </location>
</feature>
<dbReference type="EMBL" id="OC887322">
    <property type="protein sequence ID" value="CAD7644939.1"/>
    <property type="molecule type" value="Genomic_DNA"/>
</dbReference>
<evidence type="ECO:0000313" key="3">
    <source>
        <dbReference type="Proteomes" id="UP000759131"/>
    </source>
</evidence>
<dbReference type="GO" id="GO:0022008">
    <property type="term" value="P:neurogenesis"/>
    <property type="evidence" value="ECO:0007669"/>
    <property type="project" value="TreeGrafter"/>
</dbReference>
<proteinExistence type="predicted"/>
<dbReference type="InterPro" id="IPR038648">
    <property type="entry name" value="PHR_sf"/>
</dbReference>
<dbReference type="Gene3D" id="2.60.120.820">
    <property type="entry name" value="PHR domain"/>
    <property type="match status" value="2"/>
</dbReference>
<feature type="non-terminal residue" evidence="2">
    <location>
        <position position="285"/>
    </location>
</feature>
<name>A0A7R9LPS5_9ACAR</name>
<dbReference type="Proteomes" id="UP000759131">
    <property type="component" value="Unassembled WGS sequence"/>
</dbReference>
<dbReference type="PANTHER" id="PTHR45774:SF4">
    <property type="entry name" value="AXUNDEAD, ISOFORM F"/>
    <property type="match status" value="1"/>
</dbReference>
<dbReference type="GO" id="GO:0005829">
    <property type="term" value="C:cytosol"/>
    <property type="evidence" value="ECO:0007669"/>
    <property type="project" value="TreeGrafter"/>
</dbReference>
<dbReference type="PANTHER" id="PTHR45774">
    <property type="entry name" value="BTB/POZ DOMAIN-CONTAINING"/>
    <property type="match status" value="1"/>
</dbReference>
<sequence length="285" mass="31709">LTIFYASLLWANSECQRREIEISADNQRKVLGNALFLVRIPAMSLEDFANGPAQSGLLTLQETTDIFLNYTAAVKPILEFPTKARLGLKVQICHRFQSSAYRSNQWRYRGRCDSIQFSVDKRIFVVGFGLYGSSNGAADYKNGKITRNIGRKFSVDKRIFVVGFGLYGSSNGAADYKVKIELKRTGKSHEILAENHTKFFSDGSSNTFNVYFEHPIQIEADTFYTASAVLDGQELSYFGQDGLTEVTINANVTFQFQCSSDSTNGTGVQGGQIPEIIFYGPMAHS</sequence>